<accession>A0A5C5Y4B2</accession>
<dbReference type="EMBL" id="SJPL01000001">
    <property type="protein sequence ID" value="TWT70014.1"/>
    <property type="molecule type" value="Genomic_DNA"/>
</dbReference>
<comment type="caution">
    <text evidence="1">The sequence shown here is derived from an EMBL/GenBank/DDBJ whole genome shotgun (WGS) entry which is preliminary data.</text>
</comment>
<proteinExistence type="predicted"/>
<dbReference type="Pfam" id="PF07618">
    <property type="entry name" value="DUF1580"/>
    <property type="match status" value="1"/>
</dbReference>
<dbReference type="InterPro" id="IPR011474">
    <property type="entry name" value="DUF1580"/>
</dbReference>
<keyword evidence="2" id="KW-1185">Reference proteome</keyword>
<evidence type="ECO:0000313" key="2">
    <source>
        <dbReference type="Proteomes" id="UP000317238"/>
    </source>
</evidence>
<dbReference type="RefSeq" id="WP_146439142.1">
    <property type="nucleotide sequence ID" value="NZ_SJPL01000001.1"/>
</dbReference>
<reference evidence="1 2" key="1">
    <citation type="submission" date="2019-02" db="EMBL/GenBank/DDBJ databases">
        <title>Deep-cultivation of Planctomycetes and their phenomic and genomic characterization uncovers novel biology.</title>
        <authorList>
            <person name="Wiegand S."/>
            <person name="Jogler M."/>
            <person name="Boedeker C."/>
            <person name="Pinto D."/>
            <person name="Vollmers J."/>
            <person name="Rivas-Marin E."/>
            <person name="Kohn T."/>
            <person name="Peeters S.H."/>
            <person name="Heuer A."/>
            <person name="Rast P."/>
            <person name="Oberbeckmann S."/>
            <person name="Bunk B."/>
            <person name="Jeske O."/>
            <person name="Meyerdierks A."/>
            <person name="Storesund J.E."/>
            <person name="Kallscheuer N."/>
            <person name="Luecker S."/>
            <person name="Lage O.M."/>
            <person name="Pohl T."/>
            <person name="Merkel B.J."/>
            <person name="Hornburger P."/>
            <person name="Mueller R.-W."/>
            <person name="Bruemmer F."/>
            <person name="Labrenz M."/>
            <person name="Spormann A.M."/>
            <person name="Op Den Camp H."/>
            <person name="Overmann J."/>
            <person name="Amann R."/>
            <person name="Jetten M.S.M."/>
            <person name="Mascher T."/>
            <person name="Medema M.H."/>
            <person name="Devos D.P."/>
            <person name="Kaster A.-K."/>
            <person name="Ovreas L."/>
            <person name="Rohde M."/>
            <person name="Galperin M.Y."/>
            <person name="Jogler C."/>
        </authorList>
    </citation>
    <scope>NUCLEOTIDE SEQUENCE [LARGE SCALE GENOMIC DNA]</scope>
    <source>
        <strain evidence="1 2">Pan14r</strain>
    </source>
</reference>
<dbReference type="Proteomes" id="UP000317238">
    <property type="component" value="Unassembled WGS sequence"/>
</dbReference>
<name>A0A5C5Y4B2_9PLAN</name>
<protein>
    <submittedName>
        <fullName evidence="1">Uncharacterized protein</fullName>
    </submittedName>
</protein>
<organism evidence="1 2">
    <name type="scientific">Crateriforma conspicua</name>
    <dbReference type="NCBI Taxonomy" id="2527996"/>
    <lineage>
        <taxon>Bacteria</taxon>
        <taxon>Pseudomonadati</taxon>
        <taxon>Planctomycetota</taxon>
        <taxon>Planctomycetia</taxon>
        <taxon>Planctomycetales</taxon>
        <taxon>Planctomycetaceae</taxon>
        <taxon>Crateriforma</taxon>
    </lineage>
</organism>
<gene>
    <name evidence="1" type="ORF">Pan14r_23110</name>
</gene>
<dbReference type="AlphaFoldDB" id="A0A5C5Y4B2"/>
<evidence type="ECO:0000313" key="1">
    <source>
        <dbReference type="EMBL" id="TWT70014.1"/>
    </source>
</evidence>
<sequence>MHVAEQAAGQSVRRVLSEDILTIAEARAEIARVTGRRCRPDKATMTRWIQRGVGEGDAKVKLEAIRLGRQWFTSRQSITRFIEARSK</sequence>
<dbReference type="OrthoDB" id="290434at2"/>